<gene>
    <name evidence="1" type="ORF">DN745_05595</name>
</gene>
<dbReference type="GO" id="GO:0004029">
    <property type="term" value="F:aldehyde dehydrogenase (NAD+) activity"/>
    <property type="evidence" value="ECO:0007669"/>
    <property type="project" value="TreeGrafter"/>
</dbReference>
<reference evidence="1 2" key="1">
    <citation type="submission" date="2018-06" db="EMBL/GenBank/DDBJ databases">
        <title>Lujinxingia sediminis gen. nov. sp. nov., a new facultative anaerobic member of the class Deltaproteobacteria, and proposal of Lujinxingaceae fam. nov.</title>
        <authorList>
            <person name="Guo L.-Y."/>
            <person name="Li C.-M."/>
            <person name="Wang S."/>
            <person name="Du Z.-J."/>
        </authorList>
    </citation>
    <scope>NUCLEOTIDE SEQUENCE [LARGE SCALE GENOMIC DNA]</scope>
    <source>
        <strain evidence="1 2">FA350</strain>
    </source>
</reference>
<keyword evidence="2" id="KW-1185">Reference proteome</keyword>
<dbReference type="AlphaFoldDB" id="A0A2Z4FIU9"/>
<name>A0A2Z4FIU9_9DELT</name>
<protein>
    <submittedName>
        <fullName evidence="1">NAD-dependent epimerase</fullName>
    </submittedName>
</protein>
<sequence>MTTLVTGGTGFLGRHLVDKLIERGEDVRVLTRSFNPELAEMGVEVIEGSLKNLDDIARAIDGVTQVYHLAGKVERDRTRAHEMYDIHVEGTRRLFRALSDQLKAGGPALEKIVYASSSGTVGVGKTADFMATDDSPMAERLVGDWPYYLSKIYAERVCAHFIKHHDLPIVLMRPTLLLGPGDHTQSSTGDVVQFLQKKIPATMPGGISFVDVRDTADAFISAMERGTPGQTYLLGAANLSLGDFFKRLEDISGVSAPKIPLPGKAATMGARFFDQALRAIGKTPEVDPASVEMAQYFWYIDSSRAKDELGFKPRPGNETLRDTVRWIRANGVDKDASGQKSAKRPAPPAEFVPRETVEFARKLAAQHSPRED</sequence>
<accession>A0A2Z4FIU9</accession>
<dbReference type="PANTHER" id="PTHR48079">
    <property type="entry name" value="PROTEIN YEEZ"/>
    <property type="match status" value="1"/>
</dbReference>
<dbReference type="GO" id="GO:0005737">
    <property type="term" value="C:cytoplasm"/>
    <property type="evidence" value="ECO:0007669"/>
    <property type="project" value="TreeGrafter"/>
</dbReference>
<dbReference type="InterPro" id="IPR036291">
    <property type="entry name" value="NAD(P)-bd_dom_sf"/>
</dbReference>
<dbReference type="InterPro" id="IPR051783">
    <property type="entry name" value="NAD(P)-dependent_oxidoreduct"/>
</dbReference>
<dbReference type="Proteomes" id="UP000249799">
    <property type="component" value="Chromosome"/>
</dbReference>
<dbReference type="Pfam" id="PF01370">
    <property type="entry name" value="Epimerase"/>
    <property type="match status" value="1"/>
</dbReference>
<evidence type="ECO:0000313" key="1">
    <source>
        <dbReference type="EMBL" id="AWV88839.1"/>
    </source>
</evidence>
<dbReference type="OrthoDB" id="5491199at2"/>
<organism evidence="1 2">
    <name type="scientific">Bradymonas sediminis</name>
    <dbReference type="NCBI Taxonomy" id="1548548"/>
    <lineage>
        <taxon>Bacteria</taxon>
        <taxon>Deltaproteobacteria</taxon>
        <taxon>Bradymonadales</taxon>
        <taxon>Bradymonadaceae</taxon>
        <taxon>Bradymonas</taxon>
    </lineage>
</organism>
<proteinExistence type="predicted"/>
<dbReference type="SUPFAM" id="SSF51735">
    <property type="entry name" value="NAD(P)-binding Rossmann-fold domains"/>
    <property type="match status" value="1"/>
</dbReference>
<dbReference type="RefSeq" id="WP_111332872.1">
    <property type="nucleotide sequence ID" value="NZ_CP030032.1"/>
</dbReference>
<dbReference type="EMBL" id="CP030032">
    <property type="protein sequence ID" value="AWV88839.1"/>
    <property type="molecule type" value="Genomic_DNA"/>
</dbReference>
<dbReference type="KEGG" id="bsed:DN745_05595"/>
<dbReference type="PANTHER" id="PTHR48079:SF6">
    <property type="entry name" value="NAD(P)-BINDING DOMAIN-CONTAINING PROTEIN-RELATED"/>
    <property type="match status" value="1"/>
</dbReference>
<dbReference type="InterPro" id="IPR001509">
    <property type="entry name" value="Epimerase_deHydtase"/>
</dbReference>
<dbReference type="Gene3D" id="3.40.50.720">
    <property type="entry name" value="NAD(P)-binding Rossmann-like Domain"/>
    <property type="match status" value="1"/>
</dbReference>
<evidence type="ECO:0000313" key="2">
    <source>
        <dbReference type="Proteomes" id="UP000249799"/>
    </source>
</evidence>